<sequence length="579" mass="64740">MAVLSFNSLPLGFRFRPTDEELITHYLRLKINGNDEEVRVIREIDVCKWEPWDLPDLSEIRTNDMEWFFFCPRDRKYPNGHRLNRATAAGYWKATGRDRQIKSRTRLVGMKKTLVFHTGRAPHGKRTVWVMHEYRATAKELDGTHPGQAAFVLCRLFKKQDEKAEESNPDEIEPTVPSPTPANSPEETEFEVALPPVAQVEKQEEEQPGFAEGCPGENPDEMTAESSVPVDCCSNPFNAYHEEDPLGKLTAAEVDPSLQGDFGFSHDQMLEQLDYQLFSPVHSQWHMGLESYVSYPVTGNFSNGHNGENEYGTNEQDPDVNEFLESVLKENGSCSESDAEVVQAQLDVEFDASAFIVDNIKTEALQEMETNISAVEYSGNMGFSHNNFGDDAFSVGSTANQLDNLFNSLEESSSYTNAVGSSDITGIVIKRRTRQPQNQSHAQNSGALGTAPRRIRLQTKPEVGPAYCSMSRDLNCKEEAEVGQASQSDTSSTTDETQKIEVKKVDQELKKSMSLLRFRSKYNVLMASDKKVPSVFSKVRVPPACHLISSSVSLLRAVGLVGLFVIFIGTWICREYSVA</sequence>
<keyword evidence="5" id="KW-0805">Transcription regulation</keyword>
<feature type="transmembrane region" description="Helical" evidence="12">
    <location>
        <begin position="554"/>
        <end position="573"/>
    </location>
</feature>
<evidence type="ECO:0000259" key="13">
    <source>
        <dbReference type="PROSITE" id="PS51005"/>
    </source>
</evidence>
<feature type="compositionally biased region" description="Low complexity" evidence="11">
    <location>
        <begin position="486"/>
        <end position="495"/>
    </location>
</feature>
<keyword evidence="3 12" id="KW-0812">Transmembrane</keyword>
<evidence type="ECO:0000256" key="4">
    <source>
        <dbReference type="ARBA" id="ARBA00022989"/>
    </source>
</evidence>
<dbReference type="GO" id="GO:0000976">
    <property type="term" value="F:transcription cis-regulatory region binding"/>
    <property type="evidence" value="ECO:0007669"/>
    <property type="project" value="UniProtKB-ARBA"/>
</dbReference>
<keyword evidence="7 12" id="KW-0472">Membrane</keyword>
<keyword evidence="9" id="KW-0804">Transcription</keyword>
<evidence type="ECO:0000256" key="3">
    <source>
        <dbReference type="ARBA" id="ARBA00022692"/>
    </source>
</evidence>
<feature type="region of interest" description="Disordered" evidence="11">
    <location>
        <begin position="433"/>
        <end position="456"/>
    </location>
</feature>
<keyword evidence="8" id="KW-0010">Activator</keyword>
<feature type="compositionally biased region" description="Polar residues" evidence="11">
    <location>
        <begin position="435"/>
        <end position="447"/>
    </location>
</feature>
<evidence type="ECO:0000256" key="10">
    <source>
        <dbReference type="ARBA" id="ARBA00023242"/>
    </source>
</evidence>
<feature type="region of interest" description="Disordered" evidence="11">
    <location>
        <begin position="201"/>
        <end position="228"/>
    </location>
</feature>
<comment type="caution">
    <text evidence="14">The sequence shown here is derived from an EMBL/GenBank/DDBJ whole genome shotgun (WGS) entry which is preliminary data.</text>
</comment>
<dbReference type="AlphaFoldDB" id="A0AA39DCG3"/>
<dbReference type="PANTHER" id="PTHR31744:SF216">
    <property type="entry name" value="NAC TRANSCRIPTION FACTOR"/>
    <property type="match status" value="1"/>
</dbReference>
<comment type="subcellular location">
    <subcellularLocation>
        <location evidence="2">Membrane</location>
        <topology evidence="2">Single-pass membrane protein</topology>
    </subcellularLocation>
    <subcellularLocation>
        <location evidence="1">Nucleus</location>
    </subcellularLocation>
</comment>
<protein>
    <recommendedName>
        <fullName evidence="13">NAC domain-containing protein</fullName>
    </recommendedName>
</protein>
<feature type="domain" description="NAC" evidence="13">
    <location>
        <begin position="9"/>
        <end position="159"/>
    </location>
</feature>
<organism evidence="14 15">
    <name type="scientific">Vitis rotundifolia</name>
    <name type="common">Muscadine grape</name>
    <dbReference type="NCBI Taxonomy" id="103349"/>
    <lineage>
        <taxon>Eukaryota</taxon>
        <taxon>Viridiplantae</taxon>
        <taxon>Streptophyta</taxon>
        <taxon>Embryophyta</taxon>
        <taxon>Tracheophyta</taxon>
        <taxon>Spermatophyta</taxon>
        <taxon>Magnoliopsida</taxon>
        <taxon>eudicotyledons</taxon>
        <taxon>Gunneridae</taxon>
        <taxon>Pentapetalae</taxon>
        <taxon>rosids</taxon>
        <taxon>Vitales</taxon>
        <taxon>Vitaceae</taxon>
        <taxon>Viteae</taxon>
        <taxon>Vitis</taxon>
    </lineage>
</organism>
<dbReference type="PANTHER" id="PTHR31744">
    <property type="entry name" value="PROTEIN CUP-SHAPED COTYLEDON 2-RELATED"/>
    <property type="match status" value="1"/>
</dbReference>
<keyword evidence="15" id="KW-1185">Reference proteome</keyword>
<evidence type="ECO:0000313" key="15">
    <source>
        <dbReference type="Proteomes" id="UP001168098"/>
    </source>
</evidence>
<evidence type="ECO:0000256" key="12">
    <source>
        <dbReference type="SAM" id="Phobius"/>
    </source>
</evidence>
<dbReference type="GO" id="GO:0005634">
    <property type="term" value="C:nucleus"/>
    <property type="evidence" value="ECO:0007669"/>
    <property type="project" value="UniProtKB-SubCell"/>
</dbReference>
<evidence type="ECO:0000256" key="9">
    <source>
        <dbReference type="ARBA" id="ARBA00023163"/>
    </source>
</evidence>
<dbReference type="InterPro" id="IPR003441">
    <property type="entry name" value="NAC-dom"/>
</dbReference>
<evidence type="ECO:0000313" key="14">
    <source>
        <dbReference type="EMBL" id="KAJ9679883.1"/>
    </source>
</evidence>
<accession>A0AA39DCG3</accession>
<evidence type="ECO:0000256" key="8">
    <source>
        <dbReference type="ARBA" id="ARBA00023159"/>
    </source>
</evidence>
<dbReference type="SUPFAM" id="SSF101941">
    <property type="entry name" value="NAC domain"/>
    <property type="match status" value="1"/>
</dbReference>
<evidence type="ECO:0000256" key="2">
    <source>
        <dbReference type="ARBA" id="ARBA00004167"/>
    </source>
</evidence>
<dbReference type="EMBL" id="JARBHA010000016">
    <property type="protein sequence ID" value="KAJ9679883.1"/>
    <property type="molecule type" value="Genomic_DNA"/>
</dbReference>
<dbReference type="PROSITE" id="PS51005">
    <property type="entry name" value="NAC"/>
    <property type="match status" value="1"/>
</dbReference>
<evidence type="ECO:0000256" key="5">
    <source>
        <dbReference type="ARBA" id="ARBA00023015"/>
    </source>
</evidence>
<dbReference type="InterPro" id="IPR036093">
    <property type="entry name" value="NAC_dom_sf"/>
</dbReference>
<evidence type="ECO:0000256" key="11">
    <source>
        <dbReference type="SAM" id="MobiDB-lite"/>
    </source>
</evidence>
<dbReference type="FunFam" id="2.170.150.80:FF:000002">
    <property type="entry name" value="Nac domain-containing protein 86"/>
    <property type="match status" value="1"/>
</dbReference>
<reference evidence="14 15" key="1">
    <citation type="journal article" date="2023" name="BMC Biotechnol.">
        <title>Vitis rotundifolia cv Carlos genome sequencing.</title>
        <authorList>
            <person name="Huff M."/>
            <person name="Hulse-Kemp A."/>
            <person name="Scheffler B."/>
            <person name="Youngblood R."/>
            <person name="Simpson S."/>
            <person name="Babiker E."/>
            <person name="Staton M."/>
        </authorList>
    </citation>
    <scope>NUCLEOTIDE SEQUENCE [LARGE SCALE GENOMIC DNA]</scope>
    <source>
        <tissue evidence="14">Leaf</tissue>
    </source>
</reference>
<dbReference type="Gene3D" id="2.170.150.80">
    <property type="entry name" value="NAC domain"/>
    <property type="match status" value="1"/>
</dbReference>
<dbReference type="Proteomes" id="UP001168098">
    <property type="component" value="Unassembled WGS sequence"/>
</dbReference>
<keyword evidence="10" id="KW-0539">Nucleus</keyword>
<dbReference type="GO" id="GO:0006355">
    <property type="term" value="P:regulation of DNA-templated transcription"/>
    <property type="evidence" value="ECO:0007669"/>
    <property type="project" value="InterPro"/>
</dbReference>
<keyword evidence="4 12" id="KW-1133">Transmembrane helix</keyword>
<dbReference type="GO" id="GO:0016020">
    <property type="term" value="C:membrane"/>
    <property type="evidence" value="ECO:0007669"/>
    <property type="project" value="UniProtKB-SubCell"/>
</dbReference>
<dbReference type="Pfam" id="PF02365">
    <property type="entry name" value="NAM"/>
    <property type="match status" value="1"/>
</dbReference>
<feature type="region of interest" description="Disordered" evidence="11">
    <location>
        <begin position="479"/>
        <end position="498"/>
    </location>
</feature>
<evidence type="ECO:0000256" key="6">
    <source>
        <dbReference type="ARBA" id="ARBA00023125"/>
    </source>
</evidence>
<keyword evidence="6" id="KW-0238">DNA-binding</keyword>
<evidence type="ECO:0000256" key="1">
    <source>
        <dbReference type="ARBA" id="ARBA00004123"/>
    </source>
</evidence>
<evidence type="ECO:0000256" key="7">
    <source>
        <dbReference type="ARBA" id="ARBA00023136"/>
    </source>
</evidence>
<feature type="region of interest" description="Disordered" evidence="11">
    <location>
        <begin position="162"/>
        <end position="189"/>
    </location>
</feature>
<proteinExistence type="predicted"/>
<name>A0AA39DCG3_VITRO</name>
<gene>
    <name evidence="14" type="ORF">PVL29_021709</name>
</gene>